<dbReference type="SUPFAM" id="SSF51419">
    <property type="entry name" value="PLP-binding barrel"/>
    <property type="match status" value="1"/>
</dbReference>
<dbReference type="GO" id="GO:0030632">
    <property type="term" value="P:D-alanine biosynthetic process"/>
    <property type="evidence" value="ECO:0007669"/>
    <property type="project" value="UniProtKB-UniRule"/>
</dbReference>
<dbReference type="STRING" id="889453.SAMN03080601_02268"/>
<dbReference type="Gene3D" id="3.40.1190.10">
    <property type="entry name" value="Mur-like, catalytic domain"/>
    <property type="match status" value="1"/>
</dbReference>
<comment type="catalytic activity">
    <reaction evidence="1 8">
        <text>L-alanine = D-alanine</text>
        <dbReference type="Rhea" id="RHEA:20249"/>
        <dbReference type="ChEBI" id="CHEBI:57416"/>
        <dbReference type="ChEBI" id="CHEBI:57972"/>
        <dbReference type="EC" id="5.1.1.1"/>
    </reaction>
</comment>
<protein>
    <recommendedName>
        <fullName evidence="8">Alanine racemase</fullName>
        <ecNumber evidence="8">5.1.1.1</ecNumber>
    </recommendedName>
</protein>
<dbReference type="Gene3D" id="3.40.1390.10">
    <property type="entry name" value="MurE/MurF, N-terminal domain"/>
    <property type="match status" value="1"/>
</dbReference>
<evidence type="ECO:0000313" key="13">
    <source>
        <dbReference type="Proteomes" id="UP000191055"/>
    </source>
</evidence>
<dbReference type="SUPFAM" id="SSF63418">
    <property type="entry name" value="MurE/MurF N-terminal domain"/>
    <property type="match status" value="1"/>
</dbReference>
<evidence type="ECO:0000256" key="7">
    <source>
        <dbReference type="ARBA" id="ARBA00023235"/>
    </source>
</evidence>
<reference evidence="13" key="1">
    <citation type="submission" date="2017-02" db="EMBL/GenBank/DDBJ databases">
        <authorList>
            <person name="Varghese N."/>
            <person name="Submissions S."/>
        </authorList>
    </citation>
    <scope>NUCLEOTIDE SEQUENCE [LARGE SCALE GENOMIC DNA]</scope>
    <source>
        <strain evidence="13">DSM 24412</strain>
    </source>
</reference>
<sequence>MTLTSYSIQQIAQMASGRLFGNITTVVTKLAYDSRLVFNPAGVLFFAIKSGHLNGNTFVNALYQRGVRAFVVEKEYEIPNEMNDASFIVVENSLQALQRIASTHRSVFNLPVLAITGSNGKTIVKEWLGQVLGDSLKVTRSPRSFNSQIGVPLSVWQLNDESEFGIFEAGISKPGEMDSLREILKPTLGLITNIGAAHQENFSSLDEKLREKLILFKDVDTVFYKLDDELIHHSIMKLYPQKEKLTWGIHPDSNLRLLSSEADNGQLQMTLQWQKKSFNVILPFSDKISQENALPVILLMLYKGFGFDGISRFMLQLQPVAMRMEQIEGIDGSLIINDSYNSDFTSLEVALDFLEQQGRKKGRQRTLILSDLLQTGIEPKILYPRIADLIKIRGVERLIGVGSEIAGYASCFRPNDSFYKTTEELLTAIPRLSFRNEAILIKGARSFEFERISEQLEQKQHSTCLEINLNALIYNFKTFKSRLNPQTRLLAMVKASGYGSGAFEIASALQHHKVDYLGVAFADEGMELRKAGIQTPIMVMSPEVKSFNQMLQYKLEPEIYGFRILEAFCQHVAKSGEEETGIHLKVDTGMHRLGFYPEDAEELVVYLKKRNKIRVLSVFTHLAGTDDSVYDAFTSQQIGRFSTFADIIEKGLGYRVWRHALNSAGIERFPQYQFDMVRLGIGLYGVSSLPENPLLNVVTLKTYVSQIKTVKTGETIGYSRRGSVSANGRIAVLPIGYADGLNRRLSNGVGQVLVRGKLCPIVGNICMDMCMIDVSGMDIPEGEEVVVFGDEHPLTQMAEKLDTIPYEVLTSISQRVKRVYFKE</sequence>
<dbReference type="InterPro" id="IPR000821">
    <property type="entry name" value="Ala_racemase"/>
</dbReference>
<evidence type="ECO:0000256" key="8">
    <source>
        <dbReference type="HAMAP-Rule" id="MF_01201"/>
    </source>
</evidence>
<dbReference type="Proteomes" id="UP000191055">
    <property type="component" value="Unassembled WGS sequence"/>
</dbReference>
<dbReference type="Gene3D" id="2.40.37.10">
    <property type="entry name" value="Lyase, Ornithine Decarboxylase, Chain A, domain 1"/>
    <property type="match status" value="1"/>
</dbReference>
<gene>
    <name evidence="12" type="ORF">SAMN03080601_02268</name>
</gene>
<dbReference type="SMART" id="SM01005">
    <property type="entry name" value="Ala_racemase_C"/>
    <property type="match status" value="1"/>
</dbReference>
<dbReference type="AlphaFoldDB" id="A0A1T5HFD0"/>
<dbReference type="GO" id="GO:0005524">
    <property type="term" value="F:ATP binding"/>
    <property type="evidence" value="ECO:0007669"/>
    <property type="project" value="UniProtKB-KW"/>
</dbReference>
<evidence type="ECO:0000256" key="1">
    <source>
        <dbReference type="ARBA" id="ARBA00000316"/>
    </source>
</evidence>
<evidence type="ECO:0000259" key="11">
    <source>
        <dbReference type="SMART" id="SM01005"/>
    </source>
</evidence>
<evidence type="ECO:0000256" key="10">
    <source>
        <dbReference type="PIRSR" id="PIRSR600821-52"/>
    </source>
</evidence>
<keyword evidence="3 12" id="KW-0436">Ligase</keyword>
<dbReference type="GO" id="GO:0030170">
    <property type="term" value="F:pyridoxal phosphate binding"/>
    <property type="evidence" value="ECO:0007669"/>
    <property type="project" value="UniProtKB-UniRule"/>
</dbReference>
<dbReference type="InterPro" id="IPR036615">
    <property type="entry name" value="Mur_ligase_C_dom_sf"/>
</dbReference>
<dbReference type="InterPro" id="IPR035911">
    <property type="entry name" value="MurE/MurF_N"/>
</dbReference>
<dbReference type="Pfam" id="PF01168">
    <property type="entry name" value="Ala_racemase_N"/>
    <property type="match status" value="1"/>
</dbReference>
<evidence type="ECO:0000256" key="4">
    <source>
        <dbReference type="ARBA" id="ARBA00022741"/>
    </source>
</evidence>
<evidence type="ECO:0000256" key="2">
    <source>
        <dbReference type="ARBA" id="ARBA00001933"/>
    </source>
</evidence>
<keyword evidence="4" id="KW-0547">Nucleotide-binding</keyword>
<name>A0A1T5HFD0_9BACT</name>
<dbReference type="NCBIfam" id="NF008897">
    <property type="entry name" value="PRK11930.1"/>
    <property type="match status" value="1"/>
</dbReference>
<feature type="binding site" evidence="8 10">
    <location>
        <position position="592"/>
    </location>
    <ligand>
        <name>substrate</name>
    </ligand>
</feature>
<dbReference type="InterPro" id="IPR001608">
    <property type="entry name" value="Ala_racemase_N"/>
</dbReference>
<dbReference type="PANTHER" id="PTHR43024:SF1">
    <property type="entry name" value="UDP-N-ACETYLMURAMOYL-TRIPEPTIDE--D-ALANYL-D-ALANINE LIGASE"/>
    <property type="match status" value="1"/>
</dbReference>
<dbReference type="InterPro" id="IPR029066">
    <property type="entry name" value="PLP-binding_barrel"/>
</dbReference>
<feature type="binding site" evidence="8 10">
    <location>
        <position position="767"/>
    </location>
    <ligand>
        <name>substrate</name>
    </ligand>
</feature>
<comment type="pathway">
    <text evidence="8">Amino-acid biosynthesis; D-alanine biosynthesis; D-alanine from L-alanine: step 1/1.</text>
</comment>
<dbReference type="UniPathway" id="UPA00042">
    <property type="reaction ID" value="UER00497"/>
</dbReference>
<dbReference type="SUPFAM" id="SSF53244">
    <property type="entry name" value="MurD-like peptide ligases, peptide-binding domain"/>
    <property type="match status" value="1"/>
</dbReference>
<dbReference type="Pfam" id="PF08245">
    <property type="entry name" value="Mur_ligase_M"/>
    <property type="match status" value="1"/>
</dbReference>
<dbReference type="GO" id="GO:0016881">
    <property type="term" value="F:acid-amino acid ligase activity"/>
    <property type="evidence" value="ECO:0007669"/>
    <property type="project" value="InterPro"/>
</dbReference>
<comment type="cofactor">
    <cofactor evidence="2 8 9">
        <name>pyridoxal 5'-phosphate</name>
        <dbReference type="ChEBI" id="CHEBI:597326"/>
    </cofactor>
</comment>
<keyword evidence="7 8" id="KW-0413">Isomerase</keyword>
<dbReference type="InterPro" id="IPR051046">
    <property type="entry name" value="MurCDEF_CellWall_CoF430Synth"/>
</dbReference>
<accession>A0A1T5HFD0</accession>
<dbReference type="GO" id="GO:0008784">
    <property type="term" value="F:alanine racemase activity"/>
    <property type="evidence" value="ECO:0007669"/>
    <property type="project" value="UniProtKB-UniRule"/>
</dbReference>
<dbReference type="Gene3D" id="3.20.20.10">
    <property type="entry name" value="Alanine racemase"/>
    <property type="match status" value="1"/>
</dbReference>
<proteinExistence type="inferred from homology"/>
<feature type="modified residue" description="N6-(pyridoxal phosphate)lysine" evidence="8 9">
    <location>
        <position position="494"/>
    </location>
</feature>
<dbReference type="EMBL" id="FUYV01000013">
    <property type="protein sequence ID" value="SKC19395.1"/>
    <property type="molecule type" value="Genomic_DNA"/>
</dbReference>
<dbReference type="FunFam" id="3.20.20.10:FF:000002">
    <property type="entry name" value="Alanine racemase"/>
    <property type="match status" value="1"/>
</dbReference>
<dbReference type="Gene3D" id="3.90.190.20">
    <property type="entry name" value="Mur ligase, C-terminal domain"/>
    <property type="match status" value="1"/>
</dbReference>
<evidence type="ECO:0000313" key="12">
    <source>
        <dbReference type="EMBL" id="SKC19395.1"/>
    </source>
</evidence>
<evidence type="ECO:0000256" key="3">
    <source>
        <dbReference type="ARBA" id="ARBA00022598"/>
    </source>
</evidence>
<feature type="active site" description="Proton acceptor; specific for L-alanine" evidence="8">
    <location>
        <position position="718"/>
    </location>
</feature>
<feature type="active site" description="Proton acceptor; specific for D-alanine" evidence="8">
    <location>
        <position position="494"/>
    </location>
</feature>
<dbReference type="InterPro" id="IPR011079">
    <property type="entry name" value="Ala_racemase_C"/>
</dbReference>
<dbReference type="SUPFAM" id="SSF53623">
    <property type="entry name" value="MurD-like peptide ligases, catalytic domain"/>
    <property type="match status" value="1"/>
</dbReference>
<keyword evidence="13" id="KW-1185">Reference proteome</keyword>
<dbReference type="InterPro" id="IPR013221">
    <property type="entry name" value="Mur_ligase_cen"/>
</dbReference>
<dbReference type="HAMAP" id="MF_01201">
    <property type="entry name" value="Ala_racemase"/>
    <property type="match status" value="1"/>
</dbReference>
<dbReference type="PRINTS" id="PR00992">
    <property type="entry name" value="ALARACEMASE"/>
</dbReference>
<comment type="function">
    <text evidence="8">Catalyzes the interconversion of L-alanine and D-alanine. May also act on other amino acids.</text>
</comment>
<dbReference type="InterPro" id="IPR009006">
    <property type="entry name" value="Ala_racemase/Decarboxylase_C"/>
</dbReference>
<evidence type="ECO:0000256" key="5">
    <source>
        <dbReference type="ARBA" id="ARBA00022840"/>
    </source>
</evidence>
<dbReference type="EC" id="5.1.1.1" evidence="8"/>
<dbReference type="SUPFAM" id="SSF50621">
    <property type="entry name" value="Alanine racemase C-terminal domain-like"/>
    <property type="match status" value="1"/>
</dbReference>
<feature type="domain" description="Alanine racemase C-terminal" evidence="11">
    <location>
        <begin position="697"/>
        <end position="821"/>
    </location>
</feature>
<organism evidence="12 13">
    <name type="scientific">Alkalitalea saponilacus</name>
    <dbReference type="NCBI Taxonomy" id="889453"/>
    <lineage>
        <taxon>Bacteria</taxon>
        <taxon>Pseudomonadati</taxon>
        <taxon>Bacteroidota</taxon>
        <taxon>Bacteroidia</taxon>
        <taxon>Marinilabiliales</taxon>
        <taxon>Marinilabiliaceae</taxon>
        <taxon>Alkalitalea</taxon>
    </lineage>
</organism>
<dbReference type="NCBIfam" id="TIGR00492">
    <property type="entry name" value="alr"/>
    <property type="match status" value="1"/>
</dbReference>
<evidence type="ECO:0000256" key="6">
    <source>
        <dbReference type="ARBA" id="ARBA00022898"/>
    </source>
</evidence>
<dbReference type="CDD" id="cd00430">
    <property type="entry name" value="PLPDE_III_AR"/>
    <property type="match status" value="1"/>
</dbReference>
<dbReference type="RefSeq" id="WP_232468379.1">
    <property type="nucleotide sequence ID" value="NZ_CP021904.1"/>
</dbReference>
<dbReference type="PANTHER" id="PTHR43024">
    <property type="entry name" value="UDP-N-ACETYLMURAMOYL-TRIPEPTIDE--D-ALANYL-D-ALANINE LIGASE"/>
    <property type="match status" value="1"/>
</dbReference>
<dbReference type="Pfam" id="PF00842">
    <property type="entry name" value="Ala_racemase_C"/>
    <property type="match status" value="1"/>
</dbReference>
<comment type="similarity">
    <text evidence="8">Belongs to the alanine racemase family.</text>
</comment>
<keyword evidence="5" id="KW-0067">ATP-binding</keyword>
<evidence type="ECO:0000256" key="9">
    <source>
        <dbReference type="PIRSR" id="PIRSR600821-50"/>
    </source>
</evidence>
<dbReference type="InterPro" id="IPR036565">
    <property type="entry name" value="Mur-like_cat_sf"/>
</dbReference>
<keyword evidence="6 8" id="KW-0663">Pyridoxal phosphate</keyword>